<keyword evidence="1" id="KW-0472">Membrane</keyword>
<feature type="transmembrane region" description="Helical" evidence="1">
    <location>
        <begin position="90"/>
        <end position="110"/>
    </location>
</feature>
<feature type="transmembrane region" description="Helical" evidence="1">
    <location>
        <begin position="26"/>
        <end position="46"/>
    </location>
</feature>
<dbReference type="Proteomes" id="UP001501510">
    <property type="component" value="Unassembled WGS sequence"/>
</dbReference>
<feature type="transmembrane region" description="Helical" evidence="1">
    <location>
        <begin position="208"/>
        <end position="227"/>
    </location>
</feature>
<feature type="transmembrane region" description="Helical" evidence="1">
    <location>
        <begin position="52"/>
        <end position="69"/>
    </location>
</feature>
<accession>A0ABN1J8Q8</accession>
<dbReference type="EMBL" id="BAAACG010000001">
    <property type="protein sequence ID" value="GAA0732010.1"/>
    <property type="molecule type" value="Genomic_DNA"/>
</dbReference>
<dbReference type="Pfam" id="PF04143">
    <property type="entry name" value="Sulf_transp"/>
    <property type="match status" value="1"/>
</dbReference>
<dbReference type="RefSeq" id="WP_343757758.1">
    <property type="nucleotide sequence ID" value="NZ_BAAACG010000001.1"/>
</dbReference>
<gene>
    <name evidence="2" type="ORF">GCM10008906_01140</name>
</gene>
<keyword evidence="1" id="KW-0812">Transmembrane</keyword>
<feature type="transmembrane region" description="Helical" evidence="1">
    <location>
        <begin position="130"/>
        <end position="152"/>
    </location>
</feature>
<evidence type="ECO:0000313" key="3">
    <source>
        <dbReference type="Proteomes" id="UP001501510"/>
    </source>
</evidence>
<evidence type="ECO:0000256" key="1">
    <source>
        <dbReference type="SAM" id="Phobius"/>
    </source>
</evidence>
<name>A0ABN1J8Q8_9CLOT</name>
<protein>
    <submittedName>
        <fullName evidence="2">YeeE/YedE thiosulfate transporter family protein</fullName>
    </submittedName>
</protein>
<proteinExistence type="predicted"/>
<sequence>MSNEMSKLIEERKKQRKQENIKKKPNYNQFILAIILILIMVIISFLLFRDQYMYSISLILGTVIGFVLRSSRFCFVSAFRDPFLIGSTKILRAIILALIVSTIGFAIIQFKYIEINGINYNNIPGAIGSVGLHIAIGAFIFGIGMVIAGGCASGVLMRIGEGHTIHLVVLLGFIIGTLLGAKDYPFWDKHIMGIKKVIYFPKYLDFKLVVIIQIVLLVALYLLALWYEKKKSKFI</sequence>
<reference evidence="2 3" key="1">
    <citation type="journal article" date="2019" name="Int. J. Syst. Evol. Microbiol.">
        <title>The Global Catalogue of Microorganisms (GCM) 10K type strain sequencing project: providing services to taxonomists for standard genome sequencing and annotation.</title>
        <authorList>
            <consortium name="The Broad Institute Genomics Platform"/>
            <consortium name="The Broad Institute Genome Sequencing Center for Infectious Disease"/>
            <person name="Wu L."/>
            <person name="Ma J."/>
        </authorList>
    </citation>
    <scope>NUCLEOTIDE SEQUENCE [LARGE SCALE GENOMIC DNA]</scope>
    <source>
        <strain evidence="2 3">JCM 1407</strain>
    </source>
</reference>
<comment type="caution">
    <text evidence="2">The sequence shown here is derived from an EMBL/GenBank/DDBJ whole genome shotgun (WGS) entry which is preliminary data.</text>
</comment>
<feature type="transmembrane region" description="Helical" evidence="1">
    <location>
        <begin position="164"/>
        <end position="181"/>
    </location>
</feature>
<organism evidence="2 3">
    <name type="scientific">Clostridium oceanicum</name>
    <dbReference type="NCBI Taxonomy" id="1543"/>
    <lineage>
        <taxon>Bacteria</taxon>
        <taxon>Bacillati</taxon>
        <taxon>Bacillota</taxon>
        <taxon>Clostridia</taxon>
        <taxon>Eubacteriales</taxon>
        <taxon>Clostridiaceae</taxon>
        <taxon>Clostridium</taxon>
    </lineage>
</organism>
<keyword evidence="3" id="KW-1185">Reference proteome</keyword>
<keyword evidence="1" id="KW-1133">Transmembrane helix</keyword>
<dbReference type="InterPro" id="IPR007272">
    <property type="entry name" value="Sulf_transp_TsuA/YedE"/>
</dbReference>
<evidence type="ECO:0000313" key="2">
    <source>
        <dbReference type="EMBL" id="GAA0732010.1"/>
    </source>
</evidence>